<dbReference type="RefSeq" id="WP_053779509.1">
    <property type="nucleotide sequence ID" value="NZ_LITU01000033.1"/>
</dbReference>
<sequence>MKGVDVGFYGFEIPNPLVRFGVKYSGGIISTMTGFAIDSFEESIVDSQGHEVPYYSELQGDTVFLYPKDVLNGSASIQ</sequence>
<dbReference type="PATRIC" id="fig|1705561.3.peg.252"/>
<protein>
    <submittedName>
        <fullName evidence="1">Uncharacterized protein</fullName>
    </submittedName>
</protein>
<dbReference type="AlphaFoldDB" id="A0A0M9BTI4"/>
<dbReference type="Proteomes" id="UP000037688">
    <property type="component" value="Unassembled WGS sequence"/>
</dbReference>
<reference evidence="1 2" key="1">
    <citation type="submission" date="2015-08" db="EMBL/GenBank/DDBJ databases">
        <title>Draft genome sequence of cellulolytic and xylanolytic Paenibacillus sp. A59, isolated from a decaying forest soil from Patagonia, Argentina.</title>
        <authorList>
            <person name="Ghio S."/>
            <person name="Caceres A.M."/>
            <person name="Talia P."/>
            <person name="Grasso D."/>
            <person name="Campos E."/>
        </authorList>
    </citation>
    <scope>NUCLEOTIDE SEQUENCE [LARGE SCALE GENOMIC DNA]</scope>
    <source>
        <strain evidence="1 2">A59</strain>
    </source>
</reference>
<gene>
    <name evidence="1" type="ORF">AMS66_03740</name>
</gene>
<organism evidence="1 2">
    <name type="scientific">Paenibacillus xylanivorans</name>
    <dbReference type="NCBI Taxonomy" id="1705561"/>
    <lineage>
        <taxon>Bacteria</taxon>
        <taxon>Bacillati</taxon>
        <taxon>Bacillota</taxon>
        <taxon>Bacilli</taxon>
        <taxon>Bacillales</taxon>
        <taxon>Paenibacillaceae</taxon>
        <taxon>Paenibacillus</taxon>
    </lineage>
</organism>
<evidence type="ECO:0000313" key="1">
    <source>
        <dbReference type="EMBL" id="KOY17852.1"/>
    </source>
</evidence>
<proteinExistence type="predicted"/>
<name>A0A0M9BTI4_9BACL</name>
<comment type="caution">
    <text evidence="1">The sequence shown here is derived from an EMBL/GenBank/DDBJ whole genome shotgun (WGS) entry which is preliminary data.</text>
</comment>
<dbReference type="EMBL" id="LITU01000033">
    <property type="protein sequence ID" value="KOY17852.1"/>
    <property type="molecule type" value="Genomic_DNA"/>
</dbReference>
<keyword evidence="2" id="KW-1185">Reference proteome</keyword>
<dbReference type="OrthoDB" id="2079255at2"/>
<evidence type="ECO:0000313" key="2">
    <source>
        <dbReference type="Proteomes" id="UP000037688"/>
    </source>
</evidence>
<accession>A0A0M9BTI4</accession>